<dbReference type="GeneID" id="89933043"/>
<proteinExistence type="inferred from homology"/>
<dbReference type="PANTHER" id="PTHR43618">
    <property type="entry name" value="7-ALPHA-HYDROXYSTEROID DEHYDROGENASE"/>
    <property type="match status" value="1"/>
</dbReference>
<dbReference type="InterPro" id="IPR002347">
    <property type="entry name" value="SDR_fam"/>
</dbReference>
<dbReference type="Gene3D" id="3.40.50.720">
    <property type="entry name" value="NAD(P)-binding Rossmann-like Domain"/>
    <property type="match status" value="1"/>
</dbReference>
<reference evidence="4" key="1">
    <citation type="journal article" date="2023" name="Mol. Phylogenet. Evol.">
        <title>Genome-scale phylogeny and comparative genomics of the fungal order Sordariales.</title>
        <authorList>
            <person name="Hensen N."/>
            <person name="Bonometti L."/>
            <person name="Westerberg I."/>
            <person name="Brannstrom I.O."/>
            <person name="Guillou S."/>
            <person name="Cros-Aarteil S."/>
            <person name="Calhoun S."/>
            <person name="Haridas S."/>
            <person name="Kuo A."/>
            <person name="Mondo S."/>
            <person name="Pangilinan J."/>
            <person name="Riley R."/>
            <person name="LaButti K."/>
            <person name="Andreopoulos B."/>
            <person name="Lipzen A."/>
            <person name="Chen C."/>
            <person name="Yan M."/>
            <person name="Daum C."/>
            <person name="Ng V."/>
            <person name="Clum A."/>
            <person name="Steindorff A."/>
            <person name="Ohm R.A."/>
            <person name="Martin F."/>
            <person name="Silar P."/>
            <person name="Natvig D.O."/>
            <person name="Lalanne C."/>
            <person name="Gautier V."/>
            <person name="Ament-Velasquez S.L."/>
            <person name="Kruys A."/>
            <person name="Hutchinson M.I."/>
            <person name="Powell A.J."/>
            <person name="Barry K."/>
            <person name="Miller A.N."/>
            <person name="Grigoriev I.V."/>
            <person name="Debuchy R."/>
            <person name="Gladieux P."/>
            <person name="Hiltunen Thoren M."/>
            <person name="Johannesson H."/>
        </authorList>
    </citation>
    <scope>NUCLEOTIDE SEQUENCE</scope>
    <source>
        <strain evidence="4">CBS 508.74</strain>
    </source>
</reference>
<dbReference type="PRINTS" id="PR00081">
    <property type="entry name" value="GDHRDH"/>
</dbReference>
<dbReference type="InterPro" id="IPR036291">
    <property type="entry name" value="NAD(P)-bd_dom_sf"/>
</dbReference>
<dbReference type="Pfam" id="PF13561">
    <property type="entry name" value="adh_short_C2"/>
    <property type="match status" value="1"/>
</dbReference>
<evidence type="ECO:0000313" key="5">
    <source>
        <dbReference type="Proteomes" id="UP001302812"/>
    </source>
</evidence>
<comment type="similarity">
    <text evidence="1">Belongs to the short-chain dehydrogenases/reductases (SDR) family.</text>
</comment>
<dbReference type="InterPro" id="IPR052178">
    <property type="entry name" value="Sec_Metab_Biosynth_SDR"/>
</dbReference>
<dbReference type="EMBL" id="MU853333">
    <property type="protein sequence ID" value="KAK4115991.1"/>
    <property type="molecule type" value="Genomic_DNA"/>
</dbReference>
<evidence type="ECO:0000256" key="2">
    <source>
        <dbReference type="ARBA" id="ARBA00022857"/>
    </source>
</evidence>
<name>A0AAN6TKI6_9PEZI</name>
<keyword evidence="5" id="KW-1185">Reference proteome</keyword>
<evidence type="ECO:0000256" key="3">
    <source>
        <dbReference type="ARBA" id="ARBA00023002"/>
    </source>
</evidence>
<dbReference type="Proteomes" id="UP001302812">
    <property type="component" value="Unassembled WGS sequence"/>
</dbReference>
<dbReference type="RefSeq" id="XP_064673561.1">
    <property type="nucleotide sequence ID" value="XM_064808920.1"/>
</dbReference>
<gene>
    <name evidence="4" type="ORF">N656DRAFT_218033</name>
</gene>
<evidence type="ECO:0000256" key="1">
    <source>
        <dbReference type="ARBA" id="ARBA00006484"/>
    </source>
</evidence>
<organism evidence="4 5">
    <name type="scientific">Canariomyces notabilis</name>
    <dbReference type="NCBI Taxonomy" id="2074819"/>
    <lineage>
        <taxon>Eukaryota</taxon>
        <taxon>Fungi</taxon>
        <taxon>Dikarya</taxon>
        <taxon>Ascomycota</taxon>
        <taxon>Pezizomycotina</taxon>
        <taxon>Sordariomycetes</taxon>
        <taxon>Sordariomycetidae</taxon>
        <taxon>Sordariales</taxon>
        <taxon>Chaetomiaceae</taxon>
        <taxon>Canariomyces</taxon>
    </lineage>
</organism>
<comment type="caution">
    <text evidence="4">The sequence shown here is derived from an EMBL/GenBank/DDBJ whole genome shotgun (WGS) entry which is preliminary data.</text>
</comment>
<dbReference type="PANTHER" id="PTHR43618:SF18">
    <property type="entry name" value="SHORT CHAIN DEHYDROGENASE_REDUCTASE FAMILY (AFU_ORTHOLOGUE AFUA_5G12480)"/>
    <property type="match status" value="1"/>
</dbReference>
<dbReference type="SUPFAM" id="SSF51735">
    <property type="entry name" value="NAD(P)-binding Rossmann-fold domains"/>
    <property type="match status" value="1"/>
</dbReference>
<reference evidence="4" key="2">
    <citation type="submission" date="2023-05" db="EMBL/GenBank/DDBJ databases">
        <authorList>
            <consortium name="Lawrence Berkeley National Laboratory"/>
            <person name="Steindorff A."/>
            <person name="Hensen N."/>
            <person name="Bonometti L."/>
            <person name="Westerberg I."/>
            <person name="Brannstrom I.O."/>
            <person name="Guillou S."/>
            <person name="Cros-Aarteil S."/>
            <person name="Calhoun S."/>
            <person name="Haridas S."/>
            <person name="Kuo A."/>
            <person name="Mondo S."/>
            <person name="Pangilinan J."/>
            <person name="Riley R."/>
            <person name="Labutti K."/>
            <person name="Andreopoulos B."/>
            <person name="Lipzen A."/>
            <person name="Chen C."/>
            <person name="Yanf M."/>
            <person name="Daum C."/>
            <person name="Ng V."/>
            <person name="Clum A."/>
            <person name="Ohm R."/>
            <person name="Martin F."/>
            <person name="Silar P."/>
            <person name="Natvig D."/>
            <person name="Lalanne C."/>
            <person name="Gautier V."/>
            <person name="Ament-Velasquez S.L."/>
            <person name="Kruys A."/>
            <person name="Hutchinson M.I."/>
            <person name="Powell A.J."/>
            <person name="Barry K."/>
            <person name="Miller A.N."/>
            <person name="Grigoriev I.V."/>
            <person name="Debuchy R."/>
            <person name="Gladieux P."/>
            <person name="Thoren M.H."/>
            <person name="Johannesson H."/>
        </authorList>
    </citation>
    <scope>NUCLEOTIDE SEQUENCE</scope>
    <source>
        <strain evidence="4">CBS 508.74</strain>
    </source>
</reference>
<protein>
    <submittedName>
        <fullName evidence="4">NAD(P)-binding protein</fullName>
    </submittedName>
</protein>
<dbReference type="GO" id="GO:0016491">
    <property type="term" value="F:oxidoreductase activity"/>
    <property type="evidence" value="ECO:0007669"/>
    <property type="project" value="UniProtKB-KW"/>
</dbReference>
<dbReference type="CDD" id="cd05233">
    <property type="entry name" value="SDR_c"/>
    <property type="match status" value="1"/>
</dbReference>
<sequence length="266" mass="28293">MMATALAENGASKVYVVGRREEKLREAAALYPDILIPLPGDVTSKDSLEAMAKRVSQEAGYINLLVANAGMAGPGLRGIGPRATATDFVRSAWTTPMPEFDKVYNLNCTATYYTILAFLELLDAGNKRRQPGDSPSQVVATSSMVAFQRDPRYGFAYLSSKAALVSMVKSFATFGVSWGIRFNTIAPGLFPSDLSAPALIPFRISKDKDLTEEGAFARSFLPAERAGSAEDIAGALLYLASKAGAYVNGSVLLVDGGKIATVPATY</sequence>
<evidence type="ECO:0000313" key="4">
    <source>
        <dbReference type="EMBL" id="KAK4115991.1"/>
    </source>
</evidence>
<keyword evidence="2" id="KW-0521">NADP</keyword>
<accession>A0AAN6TKI6</accession>
<dbReference type="AlphaFoldDB" id="A0AAN6TKI6"/>
<keyword evidence="3" id="KW-0560">Oxidoreductase</keyword>